<reference evidence="24" key="5">
    <citation type="submission" date="2025-09" db="UniProtKB">
        <authorList>
            <consortium name="Ensembl"/>
        </authorList>
    </citation>
    <scope>IDENTIFICATION</scope>
</reference>
<evidence type="ECO:0000256" key="4">
    <source>
        <dbReference type="ARBA" id="ARBA00008518"/>
    </source>
</evidence>
<dbReference type="Gene3D" id="3.30.40.10">
    <property type="entry name" value="Zinc/RING finger domain, C3HC4 (zinc finger)"/>
    <property type="match status" value="1"/>
</dbReference>
<dbReference type="CDD" id="cd12896">
    <property type="entry name" value="SPRY_PRY_TRIM65"/>
    <property type="match status" value="1"/>
</dbReference>
<dbReference type="InterPro" id="IPR043136">
    <property type="entry name" value="B30.2/SPRY_sf"/>
</dbReference>
<dbReference type="GO" id="GO:0005829">
    <property type="term" value="C:cytosol"/>
    <property type="evidence" value="ECO:0007669"/>
    <property type="project" value="Ensembl"/>
</dbReference>
<reference evidence="24 25" key="1">
    <citation type="journal article" date="2015" name="Annu Rev Anim Biosci">
        <title>The Genome 10K Project: a way forward.</title>
        <authorList>
            <person name="Koepfli K.P."/>
            <person name="Paten B."/>
            <person name="O'Brien S.J."/>
            <person name="Koepfli K.P."/>
            <person name="Paten B."/>
            <person name="Antunes A."/>
            <person name="Belov K."/>
            <person name="Bustamante C."/>
            <person name="Castoe T.A."/>
            <person name="Clawson H."/>
            <person name="Crawford A.J."/>
            <person name="Diekhans M."/>
            <person name="Distel D."/>
            <person name="Durbin R."/>
            <person name="Earl D."/>
            <person name="Fujita M.K."/>
            <person name="Gamble T."/>
            <person name="Georges A."/>
            <person name="Gemmell N."/>
            <person name="Gilbert M.T."/>
            <person name="Graves J.M."/>
            <person name="Green R.E."/>
            <person name="Hickey G."/>
            <person name="Jarvis E.D."/>
            <person name="Johnson W."/>
            <person name="Komissarov A."/>
            <person name="Korf I."/>
            <person name="Kuhn R."/>
            <person name="Larkin D.M."/>
            <person name="Lewin H."/>
            <person name="Lopez J.V."/>
            <person name="Ma J."/>
            <person name="Marques-Bonet T."/>
            <person name="Miller W."/>
            <person name="Murphy R."/>
            <person name="Pevzner P."/>
            <person name="Shapiro B."/>
            <person name="Steiner C."/>
            <person name="Tamazian G."/>
            <person name="Venkatesh B."/>
            <person name="Wang J."/>
            <person name="Wayne R."/>
            <person name="Wiley E."/>
            <person name="Yang H."/>
            <person name="Zhang G."/>
            <person name="Haussler D."/>
            <person name="Ryder O."/>
            <person name="O'Brien S.J."/>
        </authorList>
    </citation>
    <scope>NUCLEOTIDE SEQUENCE</scope>
</reference>
<dbReference type="Pfam" id="PF00097">
    <property type="entry name" value="zf-C3HC4"/>
    <property type="match status" value="1"/>
</dbReference>
<dbReference type="SMART" id="SM00449">
    <property type="entry name" value="SPRY"/>
    <property type="match status" value="1"/>
</dbReference>
<dbReference type="InterPro" id="IPR013320">
    <property type="entry name" value="ConA-like_dom_sf"/>
</dbReference>
<evidence type="ECO:0000256" key="3">
    <source>
        <dbReference type="ARBA" id="ARBA00004906"/>
    </source>
</evidence>
<dbReference type="PROSITE" id="PS00518">
    <property type="entry name" value="ZF_RING_1"/>
    <property type="match status" value="1"/>
</dbReference>
<dbReference type="PROSITE" id="PS50188">
    <property type="entry name" value="B302_SPRY"/>
    <property type="match status" value="1"/>
</dbReference>
<evidence type="ECO:0000256" key="17">
    <source>
        <dbReference type="ARBA" id="ARBA00073100"/>
    </source>
</evidence>
<keyword evidence="13" id="KW-0391">Immunity</keyword>
<dbReference type="CTD" id="201292"/>
<dbReference type="InterPro" id="IPR003877">
    <property type="entry name" value="SPRY_dom"/>
</dbReference>
<dbReference type="InterPro" id="IPR003879">
    <property type="entry name" value="Butyrophylin_SPRY"/>
</dbReference>
<evidence type="ECO:0000256" key="5">
    <source>
        <dbReference type="ARBA" id="ARBA00012483"/>
    </source>
</evidence>
<keyword evidence="15 20" id="KW-0175">Coiled coil</keyword>
<keyword evidence="25" id="KW-1185">Reference proteome</keyword>
<dbReference type="GO" id="GO:0044546">
    <property type="term" value="P:NLRP3 inflammasome complex assembly"/>
    <property type="evidence" value="ECO:0007669"/>
    <property type="project" value="Ensembl"/>
</dbReference>
<dbReference type="CDD" id="cd19835">
    <property type="entry name" value="Bbox2_TRIM65_C-IV"/>
    <property type="match status" value="1"/>
</dbReference>
<dbReference type="KEGG" id="rfq:117013293"/>
<dbReference type="OMA" id="ACTVNEC"/>
<dbReference type="InterPro" id="IPR013083">
    <property type="entry name" value="Znf_RING/FYVE/PHD"/>
</dbReference>
<feature type="compositionally biased region" description="Basic and acidic residues" evidence="21">
    <location>
        <begin position="73"/>
        <end position="87"/>
    </location>
</feature>
<evidence type="ECO:0000256" key="10">
    <source>
        <dbReference type="ARBA" id="ARBA00022723"/>
    </source>
</evidence>
<feature type="domain" description="B30.2/SPRY" evidence="23">
    <location>
        <begin position="321"/>
        <end position="515"/>
    </location>
</feature>
<dbReference type="PRINTS" id="PR01407">
    <property type="entry name" value="BUTYPHLNCDUF"/>
</dbReference>
<accession>A0A671ER91</accession>
<dbReference type="InParanoid" id="A0A671ER91"/>
<dbReference type="InterPro" id="IPR058030">
    <property type="entry name" value="TRIM8/14/16/25/29/45/65_CC"/>
</dbReference>
<keyword evidence="14" id="KW-0007">Acetylation</keyword>
<keyword evidence="10" id="KW-0479">Metal-binding</keyword>
<dbReference type="Pfam" id="PF25600">
    <property type="entry name" value="TRIM_CC"/>
    <property type="match status" value="1"/>
</dbReference>
<evidence type="ECO:0000256" key="6">
    <source>
        <dbReference type="ARBA" id="ARBA00022490"/>
    </source>
</evidence>
<dbReference type="InterPro" id="IPR051051">
    <property type="entry name" value="E3_ubiq-ligase_TRIM/RNF"/>
</dbReference>
<dbReference type="SUPFAM" id="SSF49899">
    <property type="entry name" value="Concanavalin A-like lectins/glucanases"/>
    <property type="match status" value="1"/>
</dbReference>
<dbReference type="GO" id="GO:0050728">
    <property type="term" value="P:negative regulation of inflammatory response"/>
    <property type="evidence" value="ECO:0007669"/>
    <property type="project" value="Ensembl"/>
</dbReference>
<dbReference type="AlphaFoldDB" id="A0A671ER91"/>
<keyword evidence="12" id="KW-0862">Zinc</keyword>
<dbReference type="InterPro" id="IPR001870">
    <property type="entry name" value="B30.2/SPRY"/>
</dbReference>
<evidence type="ECO:0000256" key="1">
    <source>
        <dbReference type="ARBA" id="ARBA00000900"/>
    </source>
</evidence>
<evidence type="ECO:0000256" key="7">
    <source>
        <dbReference type="ARBA" id="ARBA00022553"/>
    </source>
</evidence>
<evidence type="ECO:0000256" key="8">
    <source>
        <dbReference type="ARBA" id="ARBA00022588"/>
    </source>
</evidence>
<dbReference type="InterPro" id="IPR018957">
    <property type="entry name" value="Znf_C3HC4_RING-type"/>
</dbReference>
<evidence type="ECO:0000256" key="16">
    <source>
        <dbReference type="ARBA" id="ARBA00065521"/>
    </source>
</evidence>
<dbReference type="SUPFAM" id="SSF57850">
    <property type="entry name" value="RING/U-box"/>
    <property type="match status" value="1"/>
</dbReference>
<dbReference type="GO" id="GO:0032728">
    <property type="term" value="P:positive regulation of interferon-beta production"/>
    <property type="evidence" value="ECO:0007669"/>
    <property type="project" value="Ensembl"/>
</dbReference>
<evidence type="ECO:0000256" key="21">
    <source>
        <dbReference type="SAM" id="MobiDB-lite"/>
    </source>
</evidence>
<evidence type="ECO:0000256" key="13">
    <source>
        <dbReference type="ARBA" id="ARBA00022859"/>
    </source>
</evidence>
<comment type="similarity">
    <text evidence="4">Belongs to the TRIM/RBCC family.</text>
</comment>
<dbReference type="GO" id="GO:0070936">
    <property type="term" value="P:protein K48-linked ubiquitination"/>
    <property type="evidence" value="ECO:0007669"/>
    <property type="project" value="Ensembl"/>
</dbReference>
<dbReference type="InterPro" id="IPR000315">
    <property type="entry name" value="Znf_B-box"/>
</dbReference>
<protein>
    <recommendedName>
        <fullName evidence="17">E3 ubiquitin-protein ligase TRIM65</fullName>
        <ecNumber evidence="5">2.3.2.27</ecNumber>
    </recommendedName>
    <alternativeName>
        <fullName evidence="18">Tripartite motif-containing protein 65</fullName>
    </alternativeName>
</protein>
<evidence type="ECO:0000313" key="25">
    <source>
        <dbReference type="Proteomes" id="UP000472240"/>
    </source>
</evidence>
<feature type="compositionally biased region" description="Low complexity" evidence="21">
    <location>
        <begin position="88"/>
        <end position="99"/>
    </location>
</feature>
<keyword evidence="8" id="KW-0399">Innate immunity</keyword>
<dbReference type="GO" id="GO:0060337">
    <property type="term" value="P:type I interferon-mediated signaling pathway"/>
    <property type="evidence" value="ECO:0007669"/>
    <property type="project" value="Ensembl"/>
</dbReference>
<keyword evidence="6" id="KW-0963">Cytoplasm</keyword>
<reference evidence="24 25" key="2">
    <citation type="journal article" date="2018" name="Annu Rev Anim Biosci">
        <title>Bat Biology, Genomes, and the Bat1K Project: To Generate Chromosome-Level Genomes for All Living Bat Species.</title>
        <authorList>
            <person name="Teeling E.C."/>
            <person name="Vernes S.C."/>
            <person name="Davalos L.M."/>
            <person name="Ray D.A."/>
            <person name="Gilbert M.T.P."/>
            <person name="Myers E."/>
        </authorList>
    </citation>
    <scope>NUCLEOTIDE SEQUENCE</scope>
</reference>
<feature type="coiled-coil region" evidence="20">
    <location>
        <begin position="146"/>
        <end position="227"/>
    </location>
</feature>
<dbReference type="FunFam" id="3.30.40.10:FF:000492">
    <property type="entry name" value="Tripartite motif containing 65"/>
    <property type="match status" value="1"/>
</dbReference>
<dbReference type="GO" id="GO:0010508">
    <property type="term" value="P:positive regulation of autophagy"/>
    <property type="evidence" value="ECO:0007669"/>
    <property type="project" value="Ensembl"/>
</dbReference>
<dbReference type="Ensembl" id="ENSRFET00010017396.1">
    <property type="protein sequence ID" value="ENSRFEP00010015934.1"/>
    <property type="gene ID" value="ENSRFEG00010010806.1"/>
</dbReference>
<dbReference type="InterPro" id="IPR048222">
    <property type="entry name" value="TRIM65_SPRY_PRY"/>
</dbReference>
<dbReference type="RefSeq" id="XP_032946172.1">
    <property type="nucleotide sequence ID" value="XM_033090281.1"/>
</dbReference>
<evidence type="ECO:0000256" key="15">
    <source>
        <dbReference type="ARBA" id="ARBA00023054"/>
    </source>
</evidence>
<dbReference type="GO" id="GO:0008270">
    <property type="term" value="F:zinc ion binding"/>
    <property type="evidence" value="ECO:0007669"/>
    <property type="project" value="UniProtKB-KW"/>
</dbReference>
<evidence type="ECO:0000256" key="12">
    <source>
        <dbReference type="ARBA" id="ARBA00022833"/>
    </source>
</evidence>
<dbReference type="GeneTree" id="ENSGT00940000161851"/>
<comment type="catalytic activity">
    <reaction evidence="1">
        <text>S-ubiquitinyl-[E2 ubiquitin-conjugating enzyme]-L-cysteine + [acceptor protein]-L-lysine = [E2 ubiquitin-conjugating enzyme]-L-cysteine + N(6)-ubiquitinyl-[acceptor protein]-L-lysine.</text>
        <dbReference type="EC" id="2.3.2.27"/>
    </reaction>
</comment>
<evidence type="ECO:0000256" key="18">
    <source>
        <dbReference type="ARBA" id="ARBA00076763"/>
    </source>
</evidence>
<dbReference type="PANTHER" id="PTHR25465">
    <property type="entry name" value="B-BOX DOMAIN CONTAINING"/>
    <property type="match status" value="1"/>
</dbReference>
<dbReference type="GO" id="GO:1900227">
    <property type="term" value="P:positive regulation of NLRP3 inflammasome complex assembly"/>
    <property type="evidence" value="ECO:0007669"/>
    <property type="project" value="Ensembl"/>
</dbReference>
<evidence type="ECO:0000256" key="11">
    <source>
        <dbReference type="ARBA" id="ARBA00022771"/>
    </source>
</evidence>
<dbReference type="GO" id="GO:0005654">
    <property type="term" value="C:nucleoplasm"/>
    <property type="evidence" value="ECO:0007669"/>
    <property type="project" value="Ensembl"/>
</dbReference>
<dbReference type="SMART" id="SM00184">
    <property type="entry name" value="RING"/>
    <property type="match status" value="1"/>
</dbReference>
<dbReference type="OrthoDB" id="5951542at2759"/>
<dbReference type="GeneID" id="117013293"/>
<dbReference type="InterPro" id="IPR001841">
    <property type="entry name" value="Znf_RING"/>
</dbReference>
<dbReference type="PANTHER" id="PTHR25465:SF14">
    <property type="entry name" value="E3 UBIQUITIN-PROTEIN LIGASE TRIM65"/>
    <property type="match status" value="1"/>
</dbReference>
<dbReference type="FunFam" id="2.60.120.920:FF:000061">
    <property type="entry name" value="Tripartite motif containing 65"/>
    <property type="match status" value="1"/>
</dbReference>
<dbReference type="SUPFAM" id="SSF57845">
    <property type="entry name" value="B-box zinc-binding domain"/>
    <property type="match status" value="1"/>
</dbReference>
<evidence type="ECO:0000259" key="23">
    <source>
        <dbReference type="PROSITE" id="PS50188"/>
    </source>
</evidence>
<dbReference type="Pfam" id="PF00643">
    <property type="entry name" value="zf-B_box"/>
    <property type="match status" value="1"/>
</dbReference>
<proteinExistence type="inferred from homology"/>
<dbReference type="Pfam" id="PF00622">
    <property type="entry name" value="SPRY"/>
    <property type="match status" value="1"/>
</dbReference>
<dbReference type="PROSITE" id="PS50089">
    <property type="entry name" value="ZF_RING_2"/>
    <property type="match status" value="1"/>
</dbReference>
<evidence type="ECO:0000256" key="19">
    <source>
        <dbReference type="PROSITE-ProRule" id="PRU00175"/>
    </source>
</evidence>
<evidence type="ECO:0000313" key="24">
    <source>
        <dbReference type="Ensembl" id="ENSRFEP00010015934.1"/>
    </source>
</evidence>
<comment type="subcellular location">
    <subcellularLocation>
        <location evidence="2">Cytoplasm</location>
    </subcellularLocation>
</comment>
<dbReference type="GO" id="GO:0032461">
    <property type="term" value="P:positive regulation of protein oligomerization"/>
    <property type="evidence" value="ECO:0007669"/>
    <property type="project" value="Ensembl"/>
</dbReference>
<dbReference type="GO" id="GO:0032727">
    <property type="term" value="P:positive regulation of interferon-alpha production"/>
    <property type="evidence" value="ECO:0007669"/>
    <property type="project" value="Ensembl"/>
</dbReference>
<dbReference type="InterPro" id="IPR017907">
    <property type="entry name" value="Znf_RING_CS"/>
</dbReference>
<dbReference type="Gene3D" id="2.60.120.920">
    <property type="match status" value="1"/>
</dbReference>
<feature type="domain" description="RING-type" evidence="22">
    <location>
        <begin position="12"/>
        <end position="51"/>
    </location>
</feature>
<evidence type="ECO:0000256" key="9">
    <source>
        <dbReference type="ARBA" id="ARBA00022679"/>
    </source>
</evidence>
<gene>
    <name evidence="24" type="primary">TRIM65</name>
</gene>
<reference evidence="24" key="4">
    <citation type="submission" date="2025-08" db="UniProtKB">
        <authorList>
            <consortium name="Ensembl"/>
        </authorList>
    </citation>
    <scope>IDENTIFICATION</scope>
</reference>
<comment type="subunit">
    <text evidence="16">Homo-multimerizes. Interacts with ARRDC4.</text>
</comment>
<name>A0A671ER91_RHIFE</name>
<keyword evidence="9" id="KW-0808">Transferase</keyword>
<sequence length="528" mass="59005">MASQLLEDKLTCSICLGLYQDPVTLPCGHNFCGGCIRDWWGRQEKACPECREPFPDGAELRRNVALSGVVEVVRPRPSSDPDPRRDPGPASDPGPGLSPRARCPRHGRPLELFCLTEGRSVCSACTVRECRLHERALLDTERRKREDRLRAMLEVTRQQATQAESQLQELQQRSSQIQSSACTLASVVSGKFSCLLQALEMRRNLALRDIEVAKTQALAQARDEEQRLRGHLEAMARSDCRIRDLLEQLDDQTFLQESQLLVPPGPLEPLTPPQWDEDQQLGDLKESLSQLCGLLLDKGSPPGAPAEAADLGPMEVPGPLAPVPSPPVCPLRRKLWQNYRNLTFDPDSANRHLYLSQQDQQVKHRRKPRGLAGPDSFELWQVQCAQSFQSGRHYWEVRTSNHSVTVGVAYPELTRHKLGPYTDNIGRGPSSWGLCVQEDSAQAWHNGEAQRLPGVSGNLLGMDLDLVSGCLTFYSLEPETQPLHTFHAIFTQPLYPVFWLLEGRTLNLCHRPEAKLPPGLQDEASELS</sequence>
<dbReference type="GO" id="GO:0061630">
    <property type="term" value="F:ubiquitin protein ligase activity"/>
    <property type="evidence" value="ECO:0007669"/>
    <property type="project" value="UniProtKB-EC"/>
</dbReference>
<evidence type="ECO:0000256" key="2">
    <source>
        <dbReference type="ARBA" id="ARBA00004496"/>
    </source>
</evidence>
<evidence type="ECO:0000256" key="20">
    <source>
        <dbReference type="SAM" id="Coils"/>
    </source>
</evidence>
<dbReference type="Proteomes" id="UP000472240">
    <property type="component" value="Chromosome 21"/>
</dbReference>
<dbReference type="Gene3D" id="3.30.160.60">
    <property type="entry name" value="Classic Zinc Finger"/>
    <property type="match status" value="1"/>
</dbReference>
<comment type="pathway">
    <text evidence="3">Protein modification; protein ubiquitination.</text>
</comment>
<keyword evidence="11 19" id="KW-0863">Zinc-finger</keyword>
<organism evidence="24 25">
    <name type="scientific">Rhinolophus ferrumequinum</name>
    <name type="common">Greater horseshoe bat</name>
    <dbReference type="NCBI Taxonomy" id="59479"/>
    <lineage>
        <taxon>Eukaryota</taxon>
        <taxon>Metazoa</taxon>
        <taxon>Chordata</taxon>
        <taxon>Craniata</taxon>
        <taxon>Vertebrata</taxon>
        <taxon>Euteleostomi</taxon>
        <taxon>Mammalia</taxon>
        <taxon>Eutheria</taxon>
        <taxon>Laurasiatheria</taxon>
        <taxon>Chiroptera</taxon>
        <taxon>Yinpterochiroptera</taxon>
        <taxon>Rhinolophoidea</taxon>
        <taxon>Rhinolophidae</taxon>
        <taxon>Rhinolophinae</taxon>
        <taxon>Rhinolophus</taxon>
    </lineage>
</organism>
<evidence type="ECO:0000259" key="22">
    <source>
        <dbReference type="PROSITE" id="PS50089"/>
    </source>
</evidence>
<reference evidence="25" key="3">
    <citation type="submission" date="2018-12" db="EMBL/GenBank/DDBJ databases">
        <title>G10K-VGP greater horseshoe bat female genome, primary haplotype.</title>
        <authorList>
            <person name="Teeling E."/>
            <person name="Myers G."/>
            <person name="Vernes S."/>
            <person name="Pippel M."/>
            <person name="Winkler S."/>
            <person name="Fedrigo O."/>
            <person name="Rhie A."/>
            <person name="Koren S."/>
            <person name="Phillippy A."/>
            <person name="Lewin H."/>
            <person name="Damas J."/>
            <person name="Howe K."/>
            <person name="Mountcastle J."/>
            <person name="Jarvis E.D."/>
        </authorList>
    </citation>
    <scope>NUCLEOTIDE SEQUENCE [LARGE SCALE GENOMIC DNA]</scope>
</reference>
<dbReference type="GO" id="GO:1900226">
    <property type="term" value="P:negative regulation of NLRP3 inflammasome complex assembly"/>
    <property type="evidence" value="ECO:0007669"/>
    <property type="project" value="Ensembl"/>
</dbReference>
<dbReference type="GO" id="GO:0140374">
    <property type="term" value="P:antiviral innate immune response"/>
    <property type="evidence" value="ECO:0007669"/>
    <property type="project" value="Ensembl"/>
</dbReference>
<dbReference type="FunCoup" id="A0A671ER91">
    <property type="interactions" value="522"/>
</dbReference>
<evidence type="ECO:0000256" key="14">
    <source>
        <dbReference type="ARBA" id="ARBA00022990"/>
    </source>
</evidence>
<dbReference type="GO" id="GO:0070534">
    <property type="term" value="P:protein K63-linked ubiquitination"/>
    <property type="evidence" value="ECO:0007669"/>
    <property type="project" value="Ensembl"/>
</dbReference>
<keyword evidence="7" id="KW-0597">Phosphoprotein</keyword>
<dbReference type="EC" id="2.3.2.27" evidence="5"/>
<feature type="region of interest" description="Disordered" evidence="21">
    <location>
        <begin position="71"/>
        <end position="103"/>
    </location>
</feature>